<evidence type="ECO:0000259" key="2">
    <source>
        <dbReference type="Pfam" id="PF21906"/>
    </source>
</evidence>
<proteinExistence type="predicted"/>
<evidence type="ECO:0000313" key="3">
    <source>
        <dbReference type="EMBL" id="GAK55909.1"/>
    </source>
</evidence>
<dbReference type="Gene3D" id="1.10.10.10">
    <property type="entry name" value="Winged helix-like DNA-binding domain superfamily/Winged helix DNA-binding domain"/>
    <property type="match status" value="1"/>
</dbReference>
<dbReference type="InterPro" id="IPR036390">
    <property type="entry name" value="WH_DNA-bd_sf"/>
</dbReference>
<dbReference type="CDD" id="cd18873">
    <property type="entry name" value="NUDIX_NadM_like"/>
    <property type="match status" value="1"/>
</dbReference>
<dbReference type="SUPFAM" id="SSF55811">
    <property type="entry name" value="Nudix"/>
    <property type="match status" value="1"/>
</dbReference>
<accession>A0A081BUA4</accession>
<organism evidence="3">
    <name type="scientific">Vecturithrix granuli</name>
    <dbReference type="NCBI Taxonomy" id="1499967"/>
    <lineage>
        <taxon>Bacteria</taxon>
        <taxon>Candidatus Moduliflexota</taxon>
        <taxon>Candidatus Vecturitrichia</taxon>
        <taxon>Candidatus Vecturitrichales</taxon>
        <taxon>Candidatus Vecturitrichaceae</taxon>
        <taxon>Candidatus Vecturithrix</taxon>
    </lineage>
</organism>
<keyword evidence="3" id="KW-0378">Hydrolase</keyword>
<evidence type="ECO:0000313" key="4">
    <source>
        <dbReference type="Proteomes" id="UP000030661"/>
    </source>
</evidence>
<dbReference type="EMBL" id="DF820464">
    <property type="protein sequence ID" value="GAK55909.1"/>
    <property type="molecule type" value="Genomic_DNA"/>
</dbReference>
<dbReference type="HOGENOM" id="CLU_037162_3_1_0"/>
<reference evidence="3" key="1">
    <citation type="journal article" date="2015" name="PeerJ">
        <title>First genomic representation of candidate bacterial phylum KSB3 points to enhanced environmental sensing as a trigger of wastewater bulking.</title>
        <authorList>
            <person name="Sekiguchi Y."/>
            <person name="Ohashi A."/>
            <person name="Parks D.H."/>
            <person name="Yamauchi T."/>
            <person name="Tyson G.W."/>
            <person name="Hugenholtz P."/>
        </authorList>
    </citation>
    <scope>NUCLEOTIDE SEQUENCE [LARGE SCALE GENOMIC DNA]</scope>
</reference>
<dbReference type="AlphaFoldDB" id="A0A081BUA4"/>
<dbReference type="InterPro" id="IPR000086">
    <property type="entry name" value="NUDIX_hydrolase_dom"/>
</dbReference>
<dbReference type="GO" id="GO:0016787">
    <property type="term" value="F:hydrolase activity"/>
    <property type="evidence" value="ECO:0007669"/>
    <property type="project" value="UniProtKB-KW"/>
</dbReference>
<dbReference type="InterPro" id="IPR054105">
    <property type="entry name" value="WHD_NrtR"/>
</dbReference>
<feature type="domain" description="NrtR DNA-binding winged helix" evidence="2">
    <location>
        <begin position="156"/>
        <end position="216"/>
    </location>
</feature>
<dbReference type="eggNOG" id="COG1051">
    <property type="taxonomic scope" value="Bacteria"/>
</dbReference>
<dbReference type="PANTHER" id="PTHR43736:SF4">
    <property type="entry name" value="SLR1690 PROTEIN"/>
    <property type="match status" value="1"/>
</dbReference>
<dbReference type="Gene3D" id="3.90.79.10">
    <property type="entry name" value="Nucleoside Triphosphate Pyrophosphohydrolase"/>
    <property type="match status" value="1"/>
</dbReference>
<gene>
    <name evidence="3" type="ORF">U27_02870</name>
</gene>
<dbReference type="InterPro" id="IPR036388">
    <property type="entry name" value="WH-like_DNA-bd_sf"/>
</dbReference>
<evidence type="ECO:0000259" key="1">
    <source>
        <dbReference type="Pfam" id="PF00293"/>
    </source>
</evidence>
<name>A0A081BUA4_VECG1</name>
<keyword evidence="4" id="KW-1185">Reference proteome</keyword>
<feature type="domain" description="Nudix hydrolase" evidence="1">
    <location>
        <begin position="11"/>
        <end position="123"/>
    </location>
</feature>
<dbReference type="Proteomes" id="UP000030661">
    <property type="component" value="Unassembled WGS sequence"/>
</dbReference>
<dbReference type="Pfam" id="PF21906">
    <property type="entry name" value="WHD_NrtR"/>
    <property type="match status" value="1"/>
</dbReference>
<dbReference type="InterPro" id="IPR015797">
    <property type="entry name" value="NUDIX_hydrolase-like_dom_sf"/>
</dbReference>
<sequence>MAAYALEHPIVAVDVVVFRVHQERLEVLLHRRREEPYQGIFALPGVAVRVDETLAKAAQRALSEKIGWPEGLLKCVYFEQLAAFDAIFRDPRGRTVSVAYLALIHQQPEMPPQDIQWKSAIQVASEALPFDHTEIVATAITRLQGKIRYTNIAQAFLPETFRIDELHKVYETILGHELNLANFRIKLLKLDLIELFKVLTEAPTEKGGRPPHLYRFKQDLLATVERDFL</sequence>
<dbReference type="Pfam" id="PF00293">
    <property type="entry name" value="NUDIX"/>
    <property type="match status" value="1"/>
</dbReference>
<dbReference type="SUPFAM" id="SSF46785">
    <property type="entry name" value="Winged helix' DNA-binding domain"/>
    <property type="match status" value="1"/>
</dbReference>
<dbReference type="PANTHER" id="PTHR43736">
    <property type="entry name" value="ADP-RIBOSE PYROPHOSPHATASE"/>
    <property type="match status" value="1"/>
</dbReference>
<protein>
    <submittedName>
        <fullName evidence="3">NUDIX hydrolase</fullName>
    </submittedName>
</protein>